<evidence type="ECO:0000256" key="6">
    <source>
        <dbReference type="ARBA" id="ARBA00023242"/>
    </source>
</evidence>
<dbReference type="InterPro" id="IPR040315">
    <property type="entry name" value="WDR46/Utp7"/>
</dbReference>
<keyword evidence="12" id="KW-1185">Reference proteome</keyword>
<evidence type="ECO:0000256" key="7">
    <source>
        <dbReference type="ARBA" id="ARBA00076453"/>
    </source>
</evidence>
<evidence type="ECO:0000256" key="1">
    <source>
        <dbReference type="ARBA" id="ARBA00004099"/>
    </source>
</evidence>
<dbReference type="PANTHER" id="PTHR14085:SF3">
    <property type="entry name" value="WD REPEAT-CONTAINING PROTEIN 46"/>
    <property type="match status" value="1"/>
</dbReference>
<dbReference type="Gene3D" id="2.130.10.10">
    <property type="entry name" value="YVTN repeat-like/Quinoprotein amine dehydrogenase"/>
    <property type="match status" value="1"/>
</dbReference>
<feature type="domain" description="BING4 C-terminal" evidence="10">
    <location>
        <begin position="302"/>
        <end position="381"/>
    </location>
</feature>
<sequence>MNKKIINARRGINMFNKMSCGDEGFIEVEGIEQPYKITQKDIKEKIDINSGQKGYELELKTFGPYIFDYTRNGRCVLLGGKKGHIGGFEWKKGVLNTEINVNENIMDVKWLHNEKLFVAAQKKYVYMYDNKGIEVHCLKRHIEVLYMEFLPYHYLLATIGRAGYLKYQDISTGRIIAEYSTGAGMPKAMVQNRYNAIIHVGHYNGTVSLWSPNLSTPLVKILSHRGPITGLSIDREGRYMVSSGADSQVKIWDIRNWKEVHSYFSRIPASTLDISDTGMLAIGWGSHISFWKDALRKKQKSPYLTHLNPGSAIKRVRFCPYEDVLGFSHMKGFSSLIVPGSGEPSYDAYEINPYETKKQRREKEVRSLLEKLHPEMIVLDPDYIGKVDTTPSTSKENDSIKESKPPEQKWVPKPKTRGKNSALRRYLRKRAKNIIDDRKLRIQASLDKEKKLRQIHLRKRLNLPLEKPLGPALERFNSKKNIYSYK</sequence>
<organism evidence="11 12">
    <name type="scientific">Pneumocystis carinii (strain B80)</name>
    <name type="common">Rat pneumocystis pneumonia agent</name>
    <name type="synonym">Pneumocystis carinii f. sp. carinii</name>
    <dbReference type="NCBI Taxonomy" id="1408658"/>
    <lineage>
        <taxon>Eukaryota</taxon>
        <taxon>Fungi</taxon>
        <taxon>Dikarya</taxon>
        <taxon>Ascomycota</taxon>
        <taxon>Taphrinomycotina</taxon>
        <taxon>Pneumocystomycetes</taxon>
        <taxon>Pneumocystaceae</taxon>
        <taxon>Pneumocystis</taxon>
    </lineage>
</organism>
<name>A0A0W4ZBE3_PNEC8</name>
<dbReference type="GO" id="GO:0030686">
    <property type="term" value="C:90S preribosome"/>
    <property type="evidence" value="ECO:0007669"/>
    <property type="project" value="TreeGrafter"/>
</dbReference>
<evidence type="ECO:0000256" key="4">
    <source>
        <dbReference type="ARBA" id="ARBA00022574"/>
    </source>
</evidence>
<evidence type="ECO:0000256" key="9">
    <source>
        <dbReference type="SAM" id="MobiDB-lite"/>
    </source>
</evidence>
<dbReference type="PROSITE" id="PS50294">
    <property type="entry name" value="WD_REPEATS_REGION"/>
    <property type="match status" value="1"/>
</dbReference>
<evidence type="ECO:0000256" key="8">
    <source>
        <dbReference type="PROSITE-ProRule" id="PRU00221"/>
    </source>
</evidence>
<dbReference type="FunFam" id="2.130.10.10:FF:000378">
    <property type="entry name" value="U3 small nucleolar RNA-associated protein 7"/>
    <property type="match status" value="1"/>
</dbReference>
<reference evidence="12" key="1">
    <citation type="journal article" date="2016" name="Nat. Commun.">
        <title>Genome analysis of three Pneumocystis species reveals adaptation mechanisms to life exclusively in mammalian hosts.</title>
        <authorList>
            <person name="Ma L."/>
            <person name="Chen Z."/>
            <person name="Huang D.W."/>
            <person name="Kutty G."/>
            <person name="Ishihara M."/>
            <person name="Wang H."/>
            <person name="Abouelleil A."/>
            <person name="Bishop L."/>
            <person name="Davey E."/>
            <person name="Deng R."/>
            <person name="Deng X."/>
            <person name="Fan L."/>
            <person name="Fantoni G."/>
            <person name="Fitzgerald M."/>
            <person name="Gogineni E."/>
            <person name="Goldberg J.M."/>
            <person name="Handley G."/>
            <person name="Hu X."/>
            <person name="Huber C."/>
            <person name="Jiao X."/>
            <person name="Jones K."/>
            <person name="Levin J.Z."/>
            <person name="Liu Y."/>
            <person name="Macdonald P."/>
            <person name="Melnikov A."/>
            <person name="Raley C."/>
            <person name="Sassi M."/>
            <person name="Sherman B.T."/>
            <person name="Song X."/>
            <person name="Sykes S."/>
            <person name="Tran B."/>
            <person name="Walsh L."/>
            <person name="Xia Y."/>
            <person name="Yang J."/>
            <person name="Young S."/>
            <person name="Zeng Q."/>
            <person name="Zheng X."/>
            <person name="Stephens R."/>
            <person name="Nusbaum C."/>
            <person name="Birren B.W."/>
            <person name="Azadi P."/>
            <person name="Lempicki R.A."/>
            <person name="Cuomo C.A."/>
            <person name="Kovacs J.A."/>
        </authorList>
    </citation>
    <scope>NUCLEOTIDE SEQUENCE [LARGE SCALE GENOMIC DNA]</scope>
    <source>
        <strain evidence="12">B80</strain>
    </source>
</reference>
<comment type="function">
    <text evidence="1">Involved in nucleolar processing of pre-18S ribosomal RNA.</text>
</comment>
<dbReference type="GeneID" id="28938193"/>
<dbReference type="InterPro" id="IPR001680">
    <property type="entry name" value="WD40_rpt"/>
</dbReference>
<dbReference type="OrthoDB" id="10251154at2759"/>
<dbReference type="GO" id="GO:0030688">
    <property type="term" value="C:preribosome, small subunit precursor"/>
    <property type="evidence" value="ECO:0007669"/>
    <property type="project" value="EnsemblFungi"/>
</dbReference>
<dbReference type="SMART" id="SM01033">
    <property type="entry name" value="BING4CT"/>
    <property type="match status" value="1"/>
</dbReference>
<dbReference type="VEuPathDB" id="FungiDB:T552_03488"/>
<dbReference type="EMBL" id="LFVZ01000017">
    <property type="protein sequence ID" value="KTW25628.1"/>
    <property type="molecule type" value="Genomic_DNA"/>
</dbReference>
<comment type="subcellular location">
    <subcellularLocation>
        <location evidence="2">Nucleus</location>
        <location evidence="2">Nucleolus</location>
    </subcellularLocation>
</comment>
<dbReference type="InterPro" id="IPR012952">
    <property type="entry name" value="BING4_C_dom"/>
</dbReference>
<keyword evidence="6" id="KW-0539">Nucleus</keyword>
<evidence type="ECO:0000313" key="12">
    <source>
        <dbReference type="Proteomes" id="UP000054454"/>
    </source>
</evidence>
<evidence type="ECO:0000313" key="11">
    <source>
        <dbReference type="EMBL" id="KTW25628.1"/>
    </source>
</evidence>
<feature type="region of interest" description="Disordered" evidence="9">
    <location>
        <begin position="388"/>
        <end position="419"/>
    </location>
</feature>
<dbReference type="GO" id="GO:0000447">
    <property type="term" value="P:endonucleolytic cleavage in ITS1 to separate SSU-rRNA from 5.8S rRNA and LSU-rRNA from tricistronic rRNA transcript (SSU-rRNA, 5.8S rRNA, LSU-rRNA)"/>
    <property type="evidence" value="ECO:0007669"/>
    <property type="project" value="EnsemblFungi"/>
</dbReference>
<gene>
    <name evidence="11" type="ORF">T552_03488</name>
</gene>
<keyword evidence="3" id="KW-0698">rRNA processing</keyword>
<dbReference type="GO" id="GO:0000480">
    <property type="term" value="P:endonucleolytic cleavage in 5'-ETS of tricistronic rRNA transcript (SSU-rRNA, 5.8S rRNA, LSU-rRNA)"/>
    <property type="evidence" value="ECO:0007669"/>
    <property type="project" value="EnsemblFungi"/>
</dbReference>
<dbReference type="Pfam" id="PF08149">
    <property type="entry name" value="BING4CT"/>
    <property type="match status" value="1"/>
</dbReference>
<dbReference type="GO" id="GO:0000472">
    <property type="term" value="P:endonucleolytic cleavage to generate mature 5'-end of SSU-rRNA from (SSU-rRNA, 5.8S rRNA, LSU-rRNA)"/>
    <property type="evidence" value="ECO:0007669"/>
    <property type="project" value="EnsemblFungi"/>
</dbReference>
<comment type="caution">
    <text evidence="11">The sequence shown here is derived from an EMBL/GenBank/DDBJ whole genome shotgun (WGS) entry which is preliminary data.</text>
</comment>
<dbReference type="InterPro" id="IPR036322">
    <property type="entry name" value="WD40_repeat_dom_sf"/>
</dbReference>
<dbReference type="AlphaFoldDB" id="A0A0W4ZBE3"/>
<dbReference type="Pfam" id="PF00400">
    <property type="entry name" value="WD40"/>
    <property type="match status" value="1"/>
</dbReference>
<accession>A0A0W4ZBE3</accession>
<evidence type="ECO:0000256" key="3">
    <source>
        <dbReference type="ARBA" id="ARBA00022552"/>
    </source>
</evidence>
<feature type="compositionally biased region" description="Basic and acidic residues" evidence="9">
    <location>
        <begin position="395"/>
        <end position="407"/>
    </location>
</feature>
<feature type="repeat" description="WD" evidence="8">
    <location>
        <begin position="221"/>
        <end position="262"/>
    </location>
</feature>
<dbReference type="PANTHER" id="PTHR14085">
    <property type="entry name" value="WD-REPEAT PROTEIN BING4"/>
    <property type="match status" value="1"/>
</dbReference>
<dbReference type="SMART" id="SM00320">
    <property type="entry name" value="WD40"/>
    <property type="match status" value="5"/>
</dbReference>
<evidence type="ECO:0000259" key="10">
    <source>
        <dbReference type="SMART" id="SM01033"/>
    </source>
</evidence>
<evidence type="ECO:0000256" key="5">
    <source>
        <dbReference type="ARBA" id="ARBA00022737"/>
    </source>
</evidence>
<evidence type="ECO:0000256" key="2">
    <source>
        <dbReference type="ARBA" id="ARBA00004604"/>
    </source>
</evidence>
<dbReference type="InterPro" id="IPR015943">
    <property type="entry name" value="WD40/YVTN_repeat-like_dom_sf"/>
</dbReference>
<dbReference type="PROSITE" id="PS50082">
    <property type="entry name" value="WD_REPEATS_2"/>
    <property type="match status" value="1"/>
</dbReference>
<dbReference type="Proteomes" id="UP000054454">
    <property type="component" value="Unassembled WGS sequence"/>
</dbReference>
<proteinExistence type="predicted"/>
<dbReference type="RefSeq" id="XP_018224243.1">
    <property type="nucleotide sequence ID" value="XM_018371990.1"/>
</dbReference>
<keyword evidence="4 8" id="KW-0853">WD repeat</keyword>
<dbReference type="SUPFAM" id="SSF50978">
    <property type="entry name" value="WD40 repeat-like"/>
    <property type="match status" value="1"/>
</dbReference>
<keyword evidence="5" id="KW-0677">Repeat</keyword>
<protein>
    <recommendedName>
        <fullName evidence="7">U three protein 7</fullName>
    </recommendedName>
</protein>
<dbReference type="InterPro" id="IPR019775">
    <property type="entry name" value="WD40_repeat_CS"/>
</dbReference>
<dbReference type="PROSITE" id="PS00678">
    <property type="entry name" value="WD_REPEATS_1"/>
    <property type="match status" value="1"/>
</dbReference>
<dbReference type="GO" id="GO:0032040">
    <property type="term" value="C:small-subunit processome"/>
    <property type="evidence" value="ECO:0007669"/>
    <property type="project" value="EnsemblFungi"/>
</dbReference>